<evidence type="ECO:0000313" key="4">
    <source>
        <dbReference type="Proteomes" id="UP000019364"/>
    </source>
</evidence>
<accession>W7Y6G9</accession>
<dbReference type="Pfam" id="PF03445">
    <property type="entry name" value="DUF294"/>
    <property type="match status" value="1"/>
</dbReference>
<dbReference type="Pfam" id="PF10335">
    <property type="entry name" value="DUF294_C"/>
    <property type="match status" value="1"/>
</dbReference>
<dbReference type="InterPro" id="IPR005105">
    <property type="entry name" value="GlnD_Uridyltrans_N"/>
</dbReference>
<reference evidence="3 4" key="1">
    <citation type="journal article" date="2014" name="Genome Announc.">
        <title>Draft Genome Sequence of Paenibacillus pini JCM 16418T, Isolated from the Rhizosphere of Pine Tree.</title>
        <authorList>
            <person name="Yuki M."/>
            <person name="Oshima K."/>
            <person name="Suda W."/>
            <person name="Oshida Y."/>
            <person name="Kitamura K."/>
            <person name="Iida Y."/>
            <person name="Hattori M."/>
            <person name="Ohkuma M."/>
        </authorList>
    </citation>
    <scope>NUCLEOTIDE SEQUENCE [LARGE SCALE GENOMIC DNA]</scope>
    <source>
        <strain evidence="3 4">JCM 16418</strain>
    </source>
</reference>
<name>W7Y6G9_9BACL</name>
<evidence type="ECO:0000259" key="2">
    <source>
        <dbReference type="Pfam" id="PF10335"/>
    </source>
</evidence>
<dbReference type="GO" id="GO:0008773">
    <property type="term" value="F:[protein-PII] uridylyltransferase activity"/>
    <property type="evidence" value="ECO:0007669"/>
    <property type="project" value="InterPro"/>
</dbReference>
<dbReference type="OrthoDB" id="9810963at2"/>
<organism evidence="3 4">
    <name type="scientific">Paenibacillus pini JCM 16418</name>
    <dbReference type="NCBI Taxonomy" id="1236976"/>
    <lineage>
        <taxon>Bacteria</taxon>
        <taxon>Bacillati</taxon>
        <taxon>Bacillota</taxon>
        <taxon>Bacilli</taxon>
        <taxon>Bacillales</taxon>
        <taxon>Paenibacillaceae</taxon>
        <taxon>Paenibacillus</taxon>
    </lineage>
</organism>
<comment type="caution">
    <text evidence="3">The sequence shown here is derived from an EMBL/GenBank/DDBJ whole genome shotgun (WGS) entry which is preliminary data.</text>
</comment>
<evidence type="ECO:0000313" key="3">
    <source>
        <dbReference type="EMBL" id="GAF06495.1"/>
    </source>
</evidence>
<dbReference type="Proteomes" id="UP000019364">
    <property type="component" value="Unassembled WGS sequence"/>
</dbReference>
<dbReference type="RefSeq" id="WP_036645587.1">
    <property type="nucleotide sequence ID" value="NZ_BAVZ01000001.1"/>
</dbReference>
<dbReference type="AlphaFoldDB" id="W7Y6G9"/>
<dbReference type="STRING" id="1236976.JCM16418_452"/>
<evidence type="ECO:0000259" key="1">
    <source>
        <dbReference type="Pfam" id="PF03445"/>
    </source>
</evidence>
<dbReference type="EMBL" id="BAVZ01000001">
    <property type="protein sequence ID" value="GAF06495.1"/>
    <property type="molecule type" value="Genomic_DNA"/>
</dbReference>
<dbReference type="InterPro" id="IPR018821">
    <property type="entry name" value="DUF294_put_nucleoTrafse_sb-bd"/>
</dbReference>
<gene>
    <name evidence="3" type="ORF">JCM16418_452</name>
</gene>
<feature type="domain" description="DUF294" evidence="2">
    <location>
        <begin position="214"/>
        <end position="350"/>
    </location>
</feature>
<feature type="domain" description="Protein-PII uridylyltransferase N-terminal" evidence="1">
    <location>
        <begin position="34"/>
        <end position="164"/>
    </location>
</feature>
<keyword evidence="4" id="KW-1185">Reference proteome</keyword>
<dbReference type="CDD" id="cd05401">
    <property type="entry name" value="NT_GlnE_GlnD_like"/>
    <property type="match status" value="1"/>
</dbReference>
<sequence>MKPLETIPYHESLLNIADATTPEQLKKLRIEHNMYLQLRRDEHSVTEWVAMVNDMHDAVYARAVYISEREMVEAGYGLPPVPYTFIVFGSSGRQEAMLWSDQDNGLILSDEPAENKELYFQVFGRRLSNMLGYLGYEKCKGKVMCSEPLWCMSLKQWQHQLATWRCDDGWESIRYLIIASDMRYIAGDRSLSEVWKAAFYRGLDDVPDLPIAVLRNTVRHKATLNLLGQVVTERFGEHAGSFDIKYGVYIPLVNSIRYMALQQGVKESSTFKRLERLTSLDAGNVLLDNCLQAFVTAMNLRTITPFTTNEGMFISSGYLPEAELKKKQISYELRECLSVVRRIHRALQRQLRFVERRRS</sequence>
<protein>
    <submittedName>
        <fullName evidence="3">Signal-transduction protein</fullName>
    </submittedName>
</protein>
<proteinExistence type="predicted"/>
<dbReference type="eggNOG" id="COG2905">
    <property type="taxonomic scope" value="Bacteria"/>
</dbReference>